<evidence type="ECO:0000256" key="1">
    <source>
        <dbReference type="ARBA" id="ARBA00022737"/>
    </source>
</evidence>
<gene>
    <name evidence="4" type="ORF">LY28_03105</name>
</gene>
<dbReference type="EMBL" id="QKMR01000022">
    <property type="protein sequence ID" value="PYG85809.1"/>
    <property type="molecule type" value="Genomic_DNA"/>
</dbReference>
<dbReference type="SUPFAM" id="SSF101898">
    <property type="entry name" value="NHL repeat"/>
    <property type="match status" value="1"/>
</dbReference>
<feature type="repeat" description="NHL" evidence="2">
    <location>
        <begin position="376"/>
        <end position="406"/>
    </location>
</feature>
<keyword evidence="1" id="KW-0677">Repeat</keyword>
<sequence length="527" mass="57498">MRGHKRSRIISLAVAGIMVCQTGIASGTKEAQQWAREFISEAKQEQRLNDYIKQGSILNALDKPISEEDYFRLLTCSVSEETADMLYRQMAFNNTGVKNSITREEAVTAAGKICRLKSYSKVSFIDGQDIASDAYTYISAFQEQGIVVGYKNKKFMPKNEITAAEAIVIVCKLIQKGFISSNSVTDLAAAKSGYIEGEVLKTDFFRPVGLCRDKNKGIIVVDSYNNLIRRISDQKVETIAGKQTSSIDLYGIPIGGYINGRKDEALFNKPLFAAVNAKGEVLVSDTENNSIRLISNGKVAALNNGILAGYRDGKLEAAMFNKPSDLVFDEAWNIYVADTQNNCIRYIDMQKSEVTTFAGMQSKSGLKDGPAENALFNKPVGLALDKNGVLYVSDSGNQRIRKIEKGIVSTIAGAGDSLLEGTDCIEGGYADGIRTQARFNFPGGIDVNDNGIIFVADTGNHRIRAITSTSVITLAGNGEAAYFSGISRASSFNEPSDVLVNGDKVYVSDTFNSKIRLINIDTSWKWD</sequence>
<accession>A0A318XHA7</accession>
<evidence type="ECO:0000256" key="2">
    <source>
        <dbReference type="PROSITE-ProRule" id="PRU00504"/>
    </source>
</evidence>
<dbReference type="PROSITE" id="PS51272">
    <property type="entry name" value="SLH"/>
    <property type="match status" value="1"/>
</dbReference>
<dbReference type="PANTHER" id="PTHR13833:SF71">
    <property type="entry name" value="NHL DOMAIN-CONTAINING PROTEIN"/>
    <property type="match status" value="1"/>
</dbReference>
<keyword evidence="5" id="KW-1185">Reference proteome</keyword>
<dbReference type="Pfam" id="PF01436">
    <property type="entry name" value="NHL"/>
    <property type="match status" value="3"/>
</dbReference>
<name>A0A318XHA7_9FIRM</name>
<dbReference type="RefSeq" id="WP_110463079.1">
    <property type="nucleotide sequence ID" value="NZ_QKMR01000022.1"/>
</dbReference>
<evidence type="ECO:0000259" key="3">
    <source>
        <dbReference type="PROSITE" id="PS51272"/>
    </source>
</evidence>
<dbReference type="PANTHER" id="PTHR13833">
    <property type="match status" value="1"/>
</dbReference>
<dbReference type="AlphaFoldDB" id="A0A318XHA7"/>
<dbReference type="InterPro" id="IPR011042">
    <property type="entry name" value="6-blade_b-propeller_TolB-like"/>
</dbReference>
<dbReference type="PROSITE" id="PS51125">
    <property type="entry name" value="NHL"/>
    <property type="match status" value="1"/>
</dbReference>
<reference evidence="4 5" key="1">
    <citation type="submission" date="2018-06" db="EMBL/GenBank/DDBJ databases">
        <title>Genomic Encyclopedia of Type Strains, Phase I: the one thousand microbial genomes (KMG-I) project.</title>
        <authorList>
            <person name="Kyrpides N."/>
        </authorList>
    </citation>
    <scope>NUCLEOTIDE SEQUENCE [LARGE SCALE GENOMIC DNA]</scope>
    <source>
        <strain evidence="4 5">DSM 19573</strain>
    </source>
</reference>
<dbReference type="Pfam" id="PF00395">
    <property type="entry name" value="SLH"/>
    <property type="match status" value="1"/>
</dbReference>
<dbReference type="InterPro" id="IPR001119">
    <property type="entry name" value="SLH_dom"/>
</dbReference>
<dbReference type="InterPro" id="IPR001258">
    <property type="entry name" value="NHL_repeat"/>
</dbReference>
<dbReference type="Gene3D" id="2.120.10.30">
    <property type="entry name" value="TolB, C-terminal domain"/>
    <property type="match status" value="3"/>
</dbReference>
<protein>
    <submittedName>
        <fullName evidence="4">S-layer family protein</fullName>
    </submittedName>
</protein>
<organism evidence="4 5">
    <name type="scientific">Ruminiclostridium sufflavum DSM 19573</name>
    <dbReference type="NCBI Taxonomy" id="1121337"/>
    <lineage>
        <taxon>Bacteria</taxon>
        <taxon>Bacillati</taxon>
        <taxon>Bacillota</taxon>
        <taxon>Clostridia</taxon>
        <taxon>Eubacteriales</taxon>
        <taxon>Oscillospiraceae</taxon>
        <taxon>Ruminiclostridium</taxon>
    </lineage>
</organism>
<dbReference type="OrthoDB" id="9757737at2"/>
<evidence type="ECO:0000313" key="5">
    <source>
        <dbReference type="Proteomes" id="UP000248132"/>
    </source>
</evidence>
<evidence type="ECO:0000313" key="4">
    <source>
        <dbReference type="EMBL" id="PYG85809.1"/>
    </source>
</evidence>
<proteinExistence type="predicted"/>
<comment type="caution">
    <text evidence="4">The sequence shown here is derived from an EMBL/GenBank/DDBJ whole genome shotgun (WGS) entry which is preliminary data.</text>
</comment>
<dbReference type="Proteomes" id="UP000248132">
    <property type="component" value="Unassembled WGS sequence"/>
</dbReference>
<feature type="domain" description="SLH" evidence="3">
    <location>
        <begin position="121"/>
        <end position="184"/>
    </location>
</feature>